<dbReference type="Gene3D" id="3.40.50.300">
    <property type="entry name" value="P-loop containing nucleotide triphosphate hydrolases"/>
    <property type="match status" value="1"/>
</dbReference>
<keyword evidence="5" id="KW-1185">Reference proteome</keyword>
<keyword evidence="1" id="KW-0547">Nucleotide-binding</keyword>
<dbReference type="PROSITE" id="PS50043">
    <property type="entry name" value="HTH_LUXR_2"/>
    <property type="match status" value="1"/>
</dbReference>
<dbReference type="SUPFAM" id="SSF46894">
    <property type="entry name" value="C-terminal effector domain of the bipartite response regulators"/>
    <property type="match status" value="1"/>
</dbReference>
<sequence>MSLASRATRPAPAAGRVSFDGLSPPEVVGRARLLQEITAFLGPGTAGGRALLLSGEPGVGKTVLLRETAEVMASAGALVLPAAGVQFETELAYAGLHQLLFPLNDRFARLGDTHRKALRSALGFGGDPAPDRLLVSNAVLFLLRRAATERPVLIVVDDLPWLDRASSAVLAFVARRLAGTRIGFLAASRSGAETFFERAGLTEYEVPPLDHGAAVELVGARFPGLAARARRHVLAQAQGNPLALLELPAVLSGPQRGAPTDLAAVPPLPQRLQSLHVSRVRGLPAEARRLLLLLALDGTGELDVLRIRPEDRERLRALESAASDRLIAVDDTNHRVTFPHPLIRAAVVEVSTLTERCQAHRALAEIRAEEPELRAWHLGEATLSPDERVAALLEKSGHRIARRGDAAGAVAALTRAAELSPRPADRGRRLTEAAYLGADSTGELRAAAELLDSARRADPNVTGSPLAAATAALLLLNSGDGDVDTAHRLLVGAIETGTHGHDAEDGALVEAMHTLLLVCWSGGRVALWEPFHAALHRLKPAPPPLLSACARTFADPARTGVAGLKELDSVLAGIRDEEDPGQVVRVGTACVYPDRLAEVREVSWRVVRQGRRGGPARRHIDALMHLCLDDFLTGQWEEAERLAAEGLRVCEEHRYRFFSWYFQYHQALLAGVHGRFEESRALADRITQWAVPRGALGAVALANHARVLTGLGDGDYEGAYHHAAAISPAGRLASHAPHALWACMDLVEAAVHTQRTAEAQAHVRALRESGVAAFSPRLALLVAGSAALVSPDDRAPRRFEQALAVPGAERRPFDLARIRLAYGERLRRMRSVTEARAQLDAAAEAFERLDAQPWAARAAGELRATRRSLTRTTHDAVTLTAQELKIAQLAASGLTNKQIAERLYLSPRTVGSHLYQLFPKLGIASRAALRDALAALPRHPTPEGA</sequence>
<dbReference type="CDD" id="cd06170">
    <property type="entry name" value="LuxR_C_like"/>
    <property type="match status" value="1"/>
</dbReference>
<dbReference type="PRINTS" id="PR00038">
    <property type="entry name" value="HTHLUXR"/>
</dbReference>
<reference evidence="5" key="1">
    <citation type="journal article" date="2019" name="Int. J. Syst. Evol. Microbiol.">
        <title>The Global Catalogue of Microorganisms (GCM) 10K type strain sequencing project: providing services to taxonomists for standard genome sequencing and annotation.</title>
        <authorList>
            <consortium name="The Broad Institute Genomics Platform"/>
            <consortium name="The Broad Institute Genome Sequencing Center for Infectious Disease"/>
            <person name="Wu L."/>
            <person name="Ma J."/>
        </authorList>
    </citation>
    <scope>NUCLEOTIDE SEQUENCE [LARGE SCALE GENOMIC DNA]</scope>
    <source>
        <strain evidence="5">CGMCC 4.7177</strain>
    </source>
</reference>
<dbReference type="InterPro" id="IPR027417">
    <property type="entry name" value="P-loop_NTPase"/>
</dbReference>
<organism evidence="4 5">
    <name type="scientific">Streptomyces vulcanius</name>
    <dbReference type="NCBI Taxonomy" id="1441876"/>
    <lineage>
        <taxon>Bacteria</taxon>
        <taxon>Bacillati</taxon>
        <taxon>Actinomycetota</taxon>
        <taxon>Actinomycetes</taxon>
        <taxon>Kitasatosporales</taxon>
        <taxon>Streptomycetaceae</taxon>
        <taxon>Streptomyces</taxon>
    </lineage>
</organism>
<evidence type="ECO:0000256" key="1">
    <source>
        <dbReference type="ARBA" id="ARBA00022741"/>
    </source>
</evidence>
<keyword evidence="2" id="KW-0067">ATP-binding</keyword>
<comment type="caution">
    <text evidence="4">The sequence shown here is derived from an EMBL/GenBank/DDBJ whole genome shotgun (WGS) entry which is preliminary data.</text>
</comment>
<gene>
    <name evidence="4" type="ORF">ACFPIH_25070</name>
</gene>
<dbReference type="SMART" id="SM00421">
    <property type="entry name" value="HTH_LUXR"/>
    <property type="match status" value="1"/>
</dbReference>
<dbReference type="RefSeq" id="WP_381168608.1">
    <property type="nucleotide sequence ID" value="NZ_JBHSFK010000016.1"/>
</dbReference>
<dbReference type="Pfam" id="PF00196">
    <property type="entry name" value="GerE"/>
    <property type="match status" value="1"/>
</dbReference>
<dbReference type="Pfam" id="PF13191">
    <property type="entry name" value="AAA_16"/>
    <property type="match status" value="1"/>
</dbReference>
<protein>
    <submittedName>
        <fullName evidence="4">AAA family ATPase</fullName>
    </submittedName>
</protein>
<dbReference type="PANTHER" id="PTHR16305:SF35">
    <property type="entry name" value="TRANSCRIPTIONAL ACTIVATOR DOMAIN"/>
    <property type="match status" value="1"/>
</dbReference>
<dbReference type="EMBL" id="JBHSFK010000016">
    <property type="protein sequence ID" value="MFC4502744.1"/>
    <property type="molecule type" value="Genomic_DNA"/>
</dbReference>
<evidence type="ECO:0000313" key="5">
    <source>
        <dbReference type="Proteomes" id="UP001595839"/>
    </source>
</evidence>
<dbReference type="InterPro" id="IPR000792">
    <property type="entry name" value="Tscrpt_reg_LuxR_C"/>
</dbReference>
<proteinExistence type="predicted"/>
<dbReference type="InterPro" id="IPR041664">
    <property type="entry name" value="AAA_16"/>
</dbReference>
<feature type="domain" description="HTH luxR-type" evidence="3">
    <location>
        <begin position="872"/>
        <end position="937"/>
    </location>
</feature>
<evidence type="ECO:0000256" key="2">
    <source>
        <dbReference type="ARBA" id="ARBA00022840"/>
    </source>
</evidence>
<dbReference type="InterPro" id="IPR036388">
    <property type="entry name" value="WH-like_DNA-bd_sf"/>
</dbReference>
<dbReference type="InterPro" id="IPR016032">
    <property type="entry name" value="Sig_transdc_resp-reg_C-effctor"/>
</dbReference>
<dbReference type="SUPFAM" id="SSF52540">
    <property type="entry name" value="P-loop containing nucleoside triphosphate hydrolases"/>
    <property type="match status" value="1"/>
</dbReference>
<name>A0ABV9ASQ6_9ACTN</name>
<dbReference type="PANTHER" id="PTHR16305">
    <property type="entry name" value="TESTICULAR SOLUBLE ADENYLYL CYCLASE"/>
    <property type="match status" value="1"/>
</dbReference>
<dbReference type="Proteomes" id="UP001595839">
    <property type="component" value="Unassembled WGS sequence"/>
</dbReference>
<dbReference type="Gene3D" id="1.10.10.10">
    <property type="entry name" value="Winged helix-like DNA-binding domain superfamily/Winged helix DNA-binding domain"/>
    <property type="match status" value="1"/>
</dbReference>
<evidence type="ECO:0000259" key="3">
    <source>
        <dbReference type="PROSITE" id="PS50043"/>
    </source>
</evidence>
<evidence type="ECO:0000313" key="4">
    <source>
        <dbReference type="EMBL" id="MFC4502744.1"/>
    </source>
</evidence>
<accession>A0ABV9ASQ6</accession>